<keyword evidence="2" id="KW-1185">Reference proteome</keyword>
<protein>
    <submittedName>
        <fullName evidence="1">HepA-related protein</fullName>
    </submittedName>
</protein>
<organism evidence="1 2">
    <name type="scientific">Bacillus phage vB_BcoS-136</name>
    <dbReference type="NCBI Taxonomy" id="2419619"/>
    <lineage>
        <taxon>Viruses</taxon>
        <taxon>Duplodnaviria</taxon>
        <taxon>Heunggongvirae</taxon>
        <taxon>Uroviricota</taxon>
        <taxon>Caudoviricetes</taxon>
        <taxon>Heleneionescovirinae</taxon>
        <taxon>Kenyattavirus</taxon>
        <taxon>Kenyattavirus kv136</taxon>
    </lineage>
</organism>
<gene>
    <name evidence="1" type="ORF">vBBcoS136_00005</name>
</gene>
<evidence type="ECO:0000313" key="1">
    <source>
        <dbReference type="EMBL" id="AYP68137.1"/>
    </source>
</evidence>
<dbReference type="EMBL" id="MH884508">
    <property type="protein sequence ID" value="AYP68137.1"/>
    <property type="molecule type" value="Genomic_DNA"/>
</dbReference>
<name>A0A3G3BV76_9CAUD</name>
<proteinExistence type="predicted"/>
<dbReference type="Proteomes" id="UP000274199">
    <property type="component" value="Segment"/>
</dbReference>
<reference evidence="1 2" key="1">
    <citation type="submission" date="2018-09" db="EMBL/GenBank/DDBJ databases">
        <title>Comparative Genomic Analysis of Eight Novel Haloalkaliphilic Bacteriophages from Lake Elmenteita, Kenya.</title>
        <authorList>
            <person name="Akhwale J.K."/>
        </authorList>
    </citation>
    <scope>NUCLEOTIDE SEQUENCE [LARGE SCALE GENOMIC DNA]</scope>
</reference>
<sequence>MKRVMKMENKIFSVEELVQFNEKMLGRGMPVMEDGIGYNKADYGACANYFYGMSYPQVADLAKRLMKYCKTQLGLDRSDMKATAEYYMMKVTGEFDRTEGVSVNITEKGTLISFRYNELFIEIIKRQPKRQYDAETKQWIVPNENAIKTLKALEFANADVRNAIEYAESHELIKNAKPKKTTVECKAEGLYTIVSFKYNKEIVETIKELKDRKYDVDNKSWKIQTSALKFLTDKLNDIADFKLVQ</sequence>
<evidence type="ECO:0000313" key="2">
    <source>
        <dbReference type="Proteomes" id="UP000274199"/>
    </source>
</evidence>
<accession>A0A3G3BV76</accession>